<proteinExistence type="inferred from homology"/>
<reference evidence="2" key="1">
    <citation type="journal article" date="2020" name="mSystems">
        <title>Genome- and Community-Level Interaction Insights into Carbon Utilization and Element Cycling Functions of Hydrothermarchaeota in Hydrothermal Sediment.</title>
        <authorList>
            <person name="Zhou Z."/>
            <person name="Liu Y."/>
            <person name="Xu W."/>
            <person name="Pan J."/>
            <person name="Luo Z.H."/>
            <person name="Li M."/>
        </authorList>
    </citation>
    <scope>NUCLEOTIDE SEQUENCE [LARGE SCALE GENOMIC DNA]</scope>
    <source>
        <strain evidence="2">SpSt-222</strain>
    </source>
</reference>
<comment type="similarity">
    <text evidence="1">Belongs to the proline racemase family.</text>
</comment>
<evidence type="ECO:0000313" key="2">
    <source>
        <dbReference type="EMBL" id="HEF66458.1"/>
    </source>
</evidence>
<organism evidence="2">
    <name type="scientific">Thermomicrobium roseum</name>
    <dbReference type="NCBI Taxonomy" id="500"/>
    <lineage>
        <taxon>Bacteria</taxon>
        <taxon>Pseudomonadati</taxon>
        <taxon>Thermomicrobiota</taxon>
        <taxon>Thermomicrobia</taxon>
        <taxon>Thermomicrobiales</taxon>
        <taxon>Thermomicrobiaceae</taxon>
        <taxon>Thermomicrobium</taxon>
    </lineage>
</organism>
<dbReference type="PANTHER" id="PTHR33442:SF1">
    <property type="entry name" value="TRANS-3-HYDROXY-L-PROLINE DEHYDRATASE"/>
    <property type="match status" value="1"/>
</dbReference>
<sequence>MFGNARHVLHVWDYHHGQATRIVVAGCPPLRGRTMREKQNDLSARYDHLRALICREPRGHRNLLGAFLTEPEHPTSHAGVIFVHPDGYFDACGDSTFSVAIALVESGLVPRTVEDGEQELLLDTVLGTVPVRISLRQGRVVAATMASGPSYALGDAVLETHELGPVPVTLAWGGLLYAFVDATALGLELGPELPPSARERVLEVGTLLWQAARAQLRADVPGVTSGRPVDLVTLVQELDANGSPLPSGSSSQPAGARVANFYAPRTMGRTPSGTGTAARVAALVASNRLPLGASYYHESPVGLRFIARPLRREGDAIHSEISTMSYCMGIATLILRDDDPFPTGFAL</sequence>
<dbReference type="SUPFAM" id="SSF54506">
    <property type="entry name" value="Diaminopimelate epimerase-like"/>
    <property type="match status" value="1"/>
</dbReference>
<evidence type="ECO:0000256" key="1">
    <source>
        <dbReference type="ARBA" id="ARBA00007529"/>
    </source>
</evidence>
<dbReference type="Pfam" id="PF05544">
    <property type="entry name" value="Pro_racemase"/>
    <property type="match status" value="1"/>
</dbReference>
<dbReference type="Gene3D" id="3.10.310.10">
    <property type="entry name" value="Diaminopimelate Epimerase, Chain A, domain 1"/>
    <property type="match status" value="2"/>
</dbReference>
<name>A0A7C1XFE5_THERO</name>
<dbReference type="SFLD" id="SFLDS00028">
    <property type="entry name" value="Proline_Racemase"/>
    <property type="match status" value="1"/>
</dbReference>
<comment type="caution">
    <text evidence="2">The sequence shown here is derived from an EMBL/GenBank/DDBJ whole genome shotgun (WGS) entry which is preliminary data.</text>
</comment>
<dbReference type="AlphaFoldDB" id="A0A7C1XFE5"/>
<gene>
    <name evidence="2" type="ORF">ENP47_12810</name>
</gene>
<dbReference type="EMBL" id="DSJL01000011">
    <property type="protein sequence ID" value="HEF66458.1"/>
    <property type="molecule type" value="Genomic_DNA"/>
</dbReference>
<dbReference type="PANTHER" id="PTHR33442">
    <property type="entry name" value="TRANS-3-HYDROXY-L-PROLINE DEHYDRATASE"/>
    <property type="match status" value="1"/>
</dbReference>
<accession>A0A7C1XFE5</accession>
<dbReference type="InterPro" id="IPR008794">
    <property type="entry name" value="Pro_racemase_fam"/>
</dbReference>
<protein>
    <submittedName>
        <fullName evidence="2">Proline racemase</fullName>
    </submittedName>
</protein>